<evidence type="ECO:0000313" key="3">
    <source>
        <dbReference type="Proteomes" id="UP000271974"/>
    </source>
</evidence>
<dbReference type="InterPro" id="IPR003961">
    <property type="entry name" value="FN3_dom"/>
</dbReference>
<dbReference type="CDD" id="cd00063">
    <property type="entry name" value="FN3"/>
    <property type="match status" value="1"/>
</dbReference>
<proteinExistence type="predicted"/>
<dbReference type="OrthoDB" id="5857426at2759"/>
<comment type="caution">
    <text evidence="2">The sequence shown here is derived from an EMBL/GenBank/DDBJ whole genome shotgun (WGS) entry which is preliminary data.</text>
</comment>
<protein>
    <submittedName>
        <fullName evidence="2">Uncharacterized protein</fullName>
    </submittedName>
</protein>
<reference evidence="2 3" key="1">
    <citation type="submission" date="2019-01" db="EMBL/GenBank/DDBJ databases">
        <title>A draft genome assembly of the solar-powered sea slug Elysia chlorotica.</title>
        <authorList>
            <person name="Cai H."/>
            <person name="Li Q."/>
            <person name="Fang X."/>
            <person name="Li J."/>
            <person name="Curtis N.E."/>
            <person name="Altenburger A."/>
            <person name="Shibata T."/>
            <person name="Feng M."/>
            <person name="Maeda T."/>
            <person name="Schwartz J.A."/>
            <person name="Shigenobu S."/>
            <person name="Lundholm N."/>
            <person name="Nishiyama T."/>
            <person name="Yang H."/>
            <person name="Hasebe M."/>
            <person name="Li S."/>
            <person name="Pierce S.K."/>
            <person name="Wang J."/>
        </authorList>
    </citation>
    <scope>NUCLEOTIDE SEQUENCE [LARGE SCALE GENOMIC DNA]</scope>
    <source>
        <strain evidence="2">EC2010</strain>
        <tissue evidence="2">Whole organism of an adult</tissue>
    </source>
</reference>
<sequence length="453" mass="49041">TAETPKNKTHTLVVRVPLTTPSVILAWFIEKGDIDQVGGFTVHVKGTSGKTILEQNSSKGSRMLRLKPEVGGPEEFLITLTAKGLNGEDLDKVELDVNTSEVSTDPQLYLEVNEIRKDRARMAWVAQGVELSEIANYRLTVRRNGPDGQVIANIKMQVSSKATALKGLRANSQFYVKMEAVGKDKTTIVWSELIFKTATEDDEAGEPAFGSTGTPPPPPPTTTATTAIVDTFSTGATMDLSTSASGDTSATDATMDVSSVGVTNEDTTGATMDVSSAGVTNEDTTGATMDMSSAATAETSSDVTTDGMTEKTMQVSTVGTAETQTEVSTGRTDVDISGSTAAEEITTSASCLPQLRLTVSKETFQRLKFNWEPNGVDRKDVDYIDLVIYELGLFTENKYWEERLQWDERETTVAGLMPRRSYLFVVDIRALDGSSIAKVKMDYYPDAMEDVEC</sequence>
<feature type="region of interest" description="Disordered" evidence="1">
    <location>
        <begin position="263"/>
        <end position="286"/>
    </location>
</feature>
<evidence type="ECO:0000313" key="2">
    <source>
        <dbReference type="EMBL" id="RUS89259.1"/>
    </source>
</evidence>
<name>A0A3S1HZH9_ELYCH</name>
<evidence type="ECO:0000256" key="1">
    <source>
        <dbReference type="SAM" id="MobiDB-lite"/>
    </source>
</evidence>
<accession>A0A3S1HZH9</accession>
<gene>
    <name evidence="2" type="ORF">EGW08_003002</name>
</gene>
<dbReference type="InterPro" id="IPR036116">
    <property type="entry name" value="FN3_sf"/>
</dbReference>
<keyword evidence="3" id="KW-1185">Reference proteome</keyword>
<organism evidence="2 3">
    <name type="scientific">Elysia chlorotica</name>
    <name type="common">Eastern emerald elysia</name>
    <name type="synonym">Sea slug</name>
    <dbReference type="NCBI Taxonomy" id="188477"/>
    <lineage>
        <taxon>Eukaryota</taxon>
        <taxon>Metazoa</taxon>
        <taxon>Spiralia</taxon>
        <taxon>Lophotrochozoa</taxon>
        <taxon>Mollusca</taxon>
        <taxon>Gastropoda</taxon>
        <taxon>Heterobranchia</taxon>
        <taxon>Euthyneura</taxon>
        <taxon>Panpulmonata</taxon>
        <taxon>Sacoglossa</taxon>
        <taxon>Placobranchoidea</taxon>
        <taxon>Plakobranchidae</taxon>
        <taxon>Elysia</taxon>
    </lineage>
</organism>
<feature type="non-terminal residue" evidence="2">
    <location>
        <position position="1"/>
    </location>
</feature>
<dbReference type="EMBL" id="RQTK01000061">
    <property type="protein sequence ID" value="RUS89259.1"/>
    <property type="molecule type" value="Genomic_DNA"/>
</dbReference>
<dbReference type="Proteomes" id="UP000271974">
    <property type="component" value="Unassembled WGS sequence"/>
</dbReference>
<dbReference type="AlphaFoldDB" id="A0A3S1HZH9"/>
<dbReference type="SUPFAM" id="SSF49265">
    <property type="entry name" value="Fibronectin type III"/>
    <property type="match status" value="1"/>
</dbReference>